<dbReference type="PROSITE" id="PS51257">
    <property type="entry name" value="PROKAR_LIPOPROTEIN"/>
    <property type="match status" value="1"/>
</dbReference>
<dbReference type="RefSeq" id="WP_245682569.1">
    <property type="nucleotide sequence ID" value="NZ_CP011509.1"/>
</dbReference>
<name>A0AAC8Q8T8_9BACT</name>
<keyword evidence="2" id="KW-0449">Lipoprotein</keyword>
<dbReference type="KEGG" id="age:AA314_04682"/>
<dbReference type="Proteomes" id="UP000256345">
    <property type="component" value="Unassembled WGS sequence"/>
</dbReference>
<dbReference type="EMBL" id="QUMU01000013">
    <property type="protein sequence ID" value="REG25180.1"/>
    <property type="molecule type" value="Genomic_DNA"/>
</dbReference>
<feature type="signal peptide" evidence="1">
    <location>
        <begin position="1"/>
        <end position="25"/>
    </location>
</feature>
<reference evidence="2 4" key="1">
    <citation type="submission" date="2015-05" db="EMBL/GenBank/DDBJ databases">
        <title>Genome assembly of Archangium gephyra DSM 2261.</title>
        <authorList>
            <person name="Sharma G."/>
            <person name="Subramanian S."/>
        </authorList>
    </citation>
    <scope>NUCLEOTIDE SEQUENCE [LARGE SCALE GENOMIC DNA]</scope>
    <source>
        <strain evidence="2 4">DSM 2261</strain>
    </source>
</reference>
<evidence type="ECO:0000256" key="1">
    <source>
        <dbReference type="SAM" id="SignalP"/>
    </source>
</evidence>
<evidence type="ECO:0000313" key="5">
    <source>
        <dbReference type="Proteomes" id="UP000256345"/>
    </source>
</evidence>
<evidence type="ECO:0000313" key="4">
    <source>
        <dbReference type="Proteomes" id="UP000035579"/>
    </source>
</evidence>
<protein>
    <submittedName>
        <fullName evidence="2">Lipoprotein</fullName>
    </submittedName>
</protein>
<gene>
    <name evidence="2" type="ORF">AA314_04682</name>
    <name evidence="3" type="ORF">ATI61_113244</name>
</gene>
<feature type="chain" id="PRO_5042118739" evidence="1">
    <location>
        <begin position="26"/>
        <end position="126"/>
    </location>
</feature>
<reference evidence="3 5" key="2">
    <citation type="submission" date="2018-08" db="EMBL/GenBank/DDBJ databases">
        <title>Genomic Encyclopedia of Archaeal and Bacterial Type Strains, Phase II (KMG-II): from individual species to whole genera.</title>
        <authorList>
            <person name="Goeker M."/>
        </authorList>
    </citation>
    <scope>NUCLEOTIDE SEQUENCE [LARGE SCALE GENOMIC DNA]</scope>
    <source>
        <strain evidence="3 5">DSM 2261</strain>
    </source>
</reference>
<proteinExistence type="predicted"/>
<evidence type="ECO:0000313" key="2">
    <source>
        <dbReference type="EMBL" id="AKJ03056.1"/>
    </source>
</evidence>
<keyword evidence="5" id="KW-1185">Reference proteome</keyword>
<dbReference type="AlphaFoldDB" id="A0AAC8Q8T8"/>
<accession>A0AAC8Q8T8</accession>
<sequence>MLNRSPVLFSLMIGSLLLSACGVKAGDSCGGGGYTCASEKEALECRDKVWRTLQCRGASGCSESGNEILCDMNGNAAGDACAASAEGRGLCTADGKARLECRMGVLVQVSTCSSCVMDATHVTCNP</sequence>
<keyword evidence="1" id="KW-0732">Signal</keyword>
<evidence type="ECO:0000313" key="3">
    <source>
        <dbReference type="EMBL" id="REG25180.1"/>
    </source>
</evidence>
<organism evidence="2 4">
    <name type="scientific">Archangium gephyra</name>
    <dbReference type="NCBI Taxonomy" id="48"/>
    <lineage>
        <taxon>Bacteria</taxon>
        <taxon>Pseudomonadati</taxon>
        <taxon>Myxococcota</taxon>
        <taxon>Myxococcia</taxon>
        <taxon>Myxococcales</taxon>
        <taxon>Cystobacterineae</taxon>
        <taxon>Archangiaceae</taxon>
        <taxon>Archangium</taxon>
    </lineage>
</organism>
<dbReference type="EMBL" id="CP011509">
    <property type="protein sequence ID" value="AKJ03056.1"/>
    <property type="molecule type" value="Genomic_DNA"/>
</dbReference>
<dbReference type="Proteomes" id="UP000035579">
    <property type="component" value="Chromosome"/>
</dbReference>